<dbReference type="InterPro" id="IPR050810">
    <property type="entry name" value="Bact_Secretion_Sys_Channel"/>
</dbReference>
<accession>A0ABP7NY67</accession>
<dbReference type="Gene3D" id="3.30.1370.130">
    <property type="match status" value="1"/>
</dbReference>
<sequence>MTCSNKLGARSLATLLCAALGACTGPGQLKHPGQPVSTDNTARMERVLAEASASQPAEVNAISPPAPPAEVIAALLDDAPAGDDAQRFDVSVRDLPARDFFNGLVAGTSQNMVVHPSVEGSISLDLNNVTVEQVMNLTRELYGYDYRQSDGIYQVFPAIMKAEIFQINYLNINRSGASDIRVSSGQLSGSVGSSGSSGGSSNQSGQSGEGGESSVNTILSRITTRTESDFWASLERALVAIVGTSDGRTIIANGNAGIVLVKAMPDELRAVREYLTQSELIMQRQVVLEAKILEVTLSEGFQQGINWQYFDEFTSNVDAEGLPTQSLGLGQTARSLGDAAGVFSAALRIDDFSAFFDLLSTQGSVQVLSSPRIATLNNQKAVIKVGTDEFFVTGIETNSNQSGLVGNDETTDVEITPFFSGIALDVTPQIGEFGDITLHVHPTVSEVQDQTKIIGIGDRNLVLPLALSTVRETDSVIKARNGQVVVIGGLIRDVTRDEQAEVPFFGDIPIFGEMFTQKRQAQEKTELVILIRPSIGDADTIGQDLEAAGLRYEALRKRIDNDYRP</sequence>
<dbReference type="InterPro" id="IPR001775">
    <property type="entry name" value="GspD/PilQ"/>
</dbReference>
<evidence type="ECO:0000256" key="3">
    <source>
        <dbReference type="ARBA" id="ARBA00023237"/>
    </source>
</evidence>
<feature type="signal peptide" evidence="5">
    <location>
        <begin position="1"/>
        <end position="24"/>
    </location>
</feature>
<organism evidence="7 8">
    <name type="scientific">Allohahella marinimesophila</name>
    <dbReference type="NCBI Taxonomy" id="1054972"/>
    <lineage>
        <taxon>Bacteria</taxon>
        <taxon>Pseudomonadati</taxon>
        <taxon>Pseudomonadota</taxon>
        <taxon>Gammaproteobacteria</taxon>
        <taxon>Oceanospirillales</taxon>
        <taxon>Hahellaceae</taxon>
        <taxon>Allohahella</taxon>
    </lineage>
</organism>
<feature type="domain" description="Secretin/TonB short N-terminal" evidence="6">
    <location>
        <begin position="110"/>
        <end position="158"/>
    </location>
</feature>
<keyword evidence="1" id="KW-0813">Transport</keyword>
<dbReference type="PANTHER" id="PTHR30332:SF17">
    <property type="entry name" value="TYPE IV PILIATION SYSTEM PROTEIN DR_0774-RELATED"/>
    <property type="match status" value="1"/>
</dbReference>
<evidence type="ECO:0000256" key="5">
    <source>
        <dbReference type="SAM" id="SignalP"/>
    </source>
</evidence>
<feature type="chain" id="PRO_5045431828" evidence="5">
    <location>
        <begin position="25"/>
        <end position="565"/>
    </location>
</feature>
<evidence type="ECO:0000313" key="7">
    <source>
        <dbReference type="EMBL" id="GAA3955649.1"/>
    </source>
</evidence>
<dbReference type="Proteomes" id="UP001501337">
    <property type="component" value="Unassembled WGS sequence"/>
</dbReference>
<dbReference type="Pfam" id="PF00263">
    <property type="entry name" value="Secretin"/>
    <property type="match status" value="1"/>
</dbReference>
<dbReference type="InterPro" id="IPR013358">
    <property type="entry name" value="Pilus_biogenesis_MshL"/>
</dbReference>
<dbReference type="EMBL" id="BAABBO010000007">
    <property type="protein sequence ID" value="GAA3955649.1"/>
    <property type="molecule type" value="Genomic_DNA"/>
</dbReference>
<evidence type="ECO:0000256" key="1">
    <source>
        <dbReference type="ARBA" id="ARBA00022448"/>
    </source>
</evidence>
<dbReference type="InterPro" id="IPR011662">
    <property type="entry name" value="Secretin/TonB_short_N"/>
</dbReference>
<evidence type="ECO:0000256" key="4">
    <source>
        <dbReference type="SAM" id="MobiDB-lite"/>
    </source>
</evidence>
<reference evidence="8" key="1">
    <citation type="journal article" date="2019" name="Int. J. Syst. Evol. Microbiol.">
        <title>The Global Catalogue of Microorganisms (GCM) 10K type strain sequencing project: providing services to taxonomists for standard genome sequencing and annotation.</title>
        <authorList>
            <consortium name="The Broad Institute Genomics Platform"/>
            <consortium name="The Broad Institute Genome Sequencing Center for Infectious Disease"/>
            <person name="Wu L."/>
            <person name="Ma J."/>
        </authorList>
    </citation>
    <scope>NUCLEOTIDE SEQUENCE [LARGE SCALE GENOMIC DNA]</scope>
    <source>
        <strain evidence="8">JCM 17555</strain>
    </source>
</reference>
<dbReference type="RefSeq" id="WP_344804464.1">
    <property type="nucleotide sequence ID" value="NZ_BAABBO010000007.1"/>
</dbReference>
<dbReference type="Pfam" id="PF07655">
    <property type="entry name" value="Secretin_N_2"/>
    <property type="match status" value="1"/>
</dbReference>
<evidence type="ECO:0000259" key="6">
    <source>
        <dbReference type="SMART" id="SM00965"/>
    </source>
</evidence>
<dbReference type="PRINTS" id="PR00811">
    <property type="entry name" value="BCTERIALGSPD"/>
</dbReference>
<dbReference type="SMART" id="SM00965">
    <property type="entry name" value="STN"/>
    <property type="match status" value="1"/>
</dbReference>
<keyword evidence="2" id="KW-0472">Membrane</keyword>
<dbReference type="PROSITE" id="PS51257">
    <property type="entry name" value="PROKAR_LIPOPROTEIN"/>
    <property type="match status" value="1"/>
</dbReference>
<keyword evidence="3" id="KW-0998">Cell outer membrane</keyword>
<evidence type="ECO:0000256" key="2">
    <source>
        <dbReference type="ARBA" id="ARBA00023136"/>
    </source>
</evidence>
<evidence type="ECO:0000313" key="8">
    <source>
        <dbReference type="Proteomes" id="UP001501337"/>
    </source>
</evidence>
<dbReference type="NCBIfam" id="TIGR02519">
    <property type="entry name" value="pilus_MshL"/>
    <property type="match status" value="1"/>
</dbReference>
<gene>
    <name evidence="7" type="primary">mshL</name>
    <name evidence="7" type="ORF">GCM10022278_12780</name>
</gene>
<keyword evidence="5" id="KW-0732">Signal</keyword>
<proteinExistence type="predicted"/>
<feature type="region of interest" description="Disordered" evidence="4">
    <location>
        <begin position="188"/>
        <end position="214"/>
    </location>
</feature>
<comment type="caution">
    <text evidence="7">The sequence shown here is derived from an EMBL/GenBank/DDBJ whole genome shotgun (WGS) entry which is preliminary data.</text>
</comment>
<dbReference type="PANTHER" id="PTHR30332">
    <property type="entry name" value="PROBABLE GENERAL SECRETION PATHWAY PROTEIN D"/>
    <property type="match status" value="1"/>
</dbReference>
<protein>
    <submittedName>
        <fullName evidence="7">Pilus (MSHA type) biogenesis protein MshL</fullName>
    </submittedName>
</protein>
<keyword evidence="8" id="KW-1185">Reference proteome</keyword>
<name>A0ABP7NY67_9GAMM</name>
<dbReference type="InterPro" id="IPR011514">
    <property type="entry name" value="Secretin_N_2"/>
</dbReference>
<dbReference type="InterPro" id="IPR004846">
    <property type="entry name" value="T2SS/T3SS_dom"/>
</dbReference>